<keyword evidence="4" id="KW-0234">DNA repair</keyword>
<dbReference type="GO" id="GO:0003684">
    <property type="term" value="F:damaged DNA binding"/>
    <property type="evidence" value="ECO:0007669"/>
    <property type="project" value="TreeGrafter"/>
</dbReference>
<reference evidence="8 9" key="1">
    <citation type="submission" date="2023-10" db="EMBL/GenBank/DDBJ databases">
        <authorList>
            <person name="Maclean D."/>
            <person name="Macfadyen A."/>
        </authorList>
    </citation>
    <scope>NUCLEOTIDE SEQUENCE [LARGE SCALE GENOMIC DNA]</scope>
</reference>
<dbReference type="EMBL" id="CAUYUE010000013">
    <property type="protein sequence ID" value="CAK0785748.1"/>
    <property type="molecule type" value="Genomic_DNA"/>
</dbReference>
<dbReference type="PANTHER" id="PTHR23240:SF35">
    <property type="entry name" value="DNA REPAIR METALLO-BETA-LACTAMASE FAMILY PROTEIN-RELATED"/>
    <property type="match status" value="1"/>
</dbReference>
<evidence type="ECO:0000256" key="6">
    <source>
        <dbReference type="SAM" id="MobiDB-lite"/>
    </source>
</evidence>
<dbReference type="Gene3D" id="3.60.15.10">
    <property type="entry name" value="Ribonuclease Z/Hydroxyacylglutathione hydrolase-like"/>
    <property type="match status" value="1"/>
</dbReference>
<keyword evidence="3" id="KW-0227">DNA damage</keyword>
<dbReference type="AlphaFoldDB" id="A0AAV1IEK6"/>
<dbReference type="InterPro" id="IPR036866">
    <property type="entry name" value="RibonucZ/Hydroxyglut_hydro"/>
</dbReference>
<feature type="domain" description="DNA repair metallo-beta-lactamase" evidence="7">
    <location>
        <begin position="231"/>
        <end position="325"/>
    </location>
</feature>
<evidence type="ECO:0000259" key="7">
    <source>
        <dbReference type="Pfam" id="PF07522"/>
    </source>
</evidence>
<feature type="compositionally biased region" description="Polar residues" evidence="6">
    <location>
        <begin position="637"/>
        <end position="650"/>
    </location>
</feature>
<comment type="subcellular location">
    <subcellularLocation>
        <location evidence="1">Nucleus</location>
    </subcellularLocation>
</comment>
<evidence type="ECO:0000256" key="2">
    <source>
        <dbReference type="ARBA" id="ARBA00010304"/>
    </source>
</evidence>
<dbReference type="GO" id="GO:0006303">
    <property type="term" value="P:double-strand break repair via nonhomologous end joining"/>
    <property type="evidence" value="ECO:0007669"/>
    <property type="project" value="TreeGrafter"/>
</dbReference>
<name>A0AAV1IEK6_9CHLO</name>
<evidence type="ECO:0000256" key="3">
    <source>
        <dbReference type="ARBA" id="ARBA00022763"/>
    </source>
</evidence>
<dbReference type="Pfam" id="PF07522">
    <property type="entry name" value="DRMBL"/>
    <property type="match status" value="1"/>
</dbReference>
<dbReference type="Gene3D" id="3.40.50.12650">
    <property type="match status" value="1"/>
</dbReference>
<dbReference type="InterPro" id="IPR011084">
    <property type="entry name" value="DRMBL"/>
</dbReference>
<feature type="region of interest" description="Disordered" evidence="6">
    <location>
        <begin position="365"/>
        <end position="385"/>
    </location>
</feature>
<organism evidence="8 9">
    <name type="scientific">Coccomyxa viridis</name>
    <dbReference type="NCBI Taxonomy" id="1274662"/>
    <lineage>
        <taxon>Eukaryota</taxon>
        <taxon>Viridiplantae</taxon>
        <taxon>Chlorophyta</taxon>
        <taxon>core chlorophytes</taxon>
        <taxon>Trebouxiophyceae</taxon>
        <taxon>Trebouxiophyceae incertae sedis</taxon>
        <taxon>Coccomyxaceae</taxon>
        <taxon>Coccomyxa</taxon>
    </lineage>
</organism>
<comment type="caution">
    <text evidence="8">The sequence shown here is derived from an EMBL/GenBank/DDBJ whole genome shotgun (WGS) entry which is preliminary data.</text>
</comment>
<protein>
    <recommendedName>
        <fullName evidence="7">DNA repair metallo-beta-lactamase domain-containing protein</fullName>
    </recommendedName>
</protein>
<sequence length="831" mass="90136">MASQWEHIKWVPGTPFMVDGFAFQSSKCAHYFLTHYHADHTIGLRSNFSAGMIYCSQITSNLLIKDMRINPACIRALPLDKEQVIEGIPVTLIDANHCPGAVLLLFKTPPRKGSVFSHENILHTGDMRWHPRMGKHPALAKQRVDQLFLDTTYASPKHTFPSQERAICKIVELMSKHAAQEPRTLFVMGSYRIGKERAYLGAAKALGYRCHVNADKLRVLRLLGLPEADYNVITKDKNAARIHVSFMGKIFLPEALRERIADTKWTQVVAFRPTGWSFQKKGLNVRKDGNVTIYGIPYSEHSSYDELRDCVRTLRPRKLVPTVNAANAAAAKALVDRFADLMDLSKDRSRLDFFLLRKAKTTPADGLDCAAPESPSAGPMARADTAPAASAAAGAGKCLGNADGRVLSSGDTAPDDEAAAANEEALYWQQHGEVEEDEDMSQDSQEHSHAAGCGSLEDTWHFTGPEQGSGGGEALPASCPAAQPVAAARSMAPVKTEPEPSPSSCMSRDCKKEMNKPVLCTARVKREPLELSKSSAACGLEQGQSILPSLQQFSYGKGQPSAGEKCDVRQGSCGSRDRKVLVELGLDSPKARLPACIAAGSAAAAAVKLGSPAAEARPCKRKEEEARLHHKQLHENLGSSQPDSWTTASERSQHSEHSQGQQLSRQHDCSSPPCTPKQQGRAHHGWQAAHVIDICSPEKAALKQAAPLTRLCDSAHAVKGEPTCITASCERGHMRSPTDRELVDLAAVDLAEQKRILRTISMHKSLKEDLQASRLCMQALSSGAQSDQGLKRRTQAAAAVAATAPQPTGAIKRRQLGIGAFLLSQQRTDGA</sequence>
<evidence type="ECO:0000256" key="5">
    <source>
        <dbReference type="ARBA" id="ARBA00023242"/>
    </source>
</evidence>
<feature type="region of interest" description="Disordered" evidence="6">
    <location>
        <begin position="632"/>
        <end position="682"/>
    </location>
</feature>
<proteinExistence type="inferred from homology"/>
<evidence type="ECO:0000256" key="4">
    <source>
        <dbReference type="ARBA" id="ARBA00023204"/>
    </source>
</evidence>
<gene>
    <name evidence="8" type="ORF">CVIRNUC_008959</name>
</gene>
<dbReference type="GO" id="GO:0036297">
    <property type="term" value="P:interstrand cross-link repair"/>
    <property type="evidence" value="ECO:0007669"/>
    <property type="project" value="TreeGrafter"/>
</dbReference>
<dbReference type="SUPFAM" id="SSF56281">
    <property type="entry name" value="Metallo-hydrolase/oxidoreductase"/>
    <property type="match status" value="1"/>
</dbReference>
<accession>A0AAV1IEK6</accession>
<dbReference type="GO" id="GO:0035312">
    <property type="term" value="F:5'-3' DNA exonuclease activity"/>
    <property type="evidence" value="ECO:0007669"/>
    <property type="project" value="TreeGrafter"/>
</dbReference>
<evidence type="ECO:0000313" key="9">
    <source>
        <dbReference type="Proteomes" id="UP001314263"/>
    </source>
</evidence>
<evidence type="ECO:0000256" key="1">
    <source>
        <dbReference type="ARBA" id="ARBA00004123"/>
    </source>
</evidence>
<dbReference type="GO" id="GO:0005634">
    <property type="term" value="C:nucleus"/>
    <property type="evidence" value="ECO:0007669"/>
    <property type="project" value="UniProtKB-SubCell"/>
</dbReference>
<keyword evidence="9" id="KW-1185">Reference proteome</keyword>
<comment type="similarity">
    <text evidence="2">Belongs to the DNA repair metallo-beta-lactamase (DRMBL) family.</text>
</comment>
<keyword evidence="5" id="KW-0539">Nucleus</keyword>
<dbReference type="PANTHER" id="PTHR23240">
    <property type="entry name" value="DNA CROSS-LINK REPAIR PROTEIN PSO2/SNM1-RELATED"/>
    <property type="match status" value="1"/>
</dbReference>
<dbReference type="Proteomes" id="UP001314263">
    <property type="component" value="Unassembled WGS sequence"/>
</dbReference>
<evidence type="ECO:0000313" key="8">
    <source>
        <dbReference type="EMBL" id="CAK0785748.1"/>
    </source>
</evidence>
<feature type="region of interest" description="Disordered" evidence="6">
    <location>
        <begin position="433"/>
        <end position="478"/>
    </location>
</feature>
<dbReference type="CDD" id="cd16273">
    <property type="entry name" value="SNM1A-1C-like_MBL-fold"/>
    <property type="match status" value="1"/>
</dbReference>